<keyword evidence="1" id="KW-0812">Transmembrane</keyword>
<feature type="transmembrane region" description="Helical" evidence="1">
    <location>
        <begin position="34"/>
        <end position="51"/>
    </location>
</feature>
<keyword evidence="1" id="KW-0472">Membrane</keyword>
<sequence>MNYLSLMFYFYLFLSVIYFLVVVLAKKQQETKQLFQVTALPLVLAITAAALLADLVYFAAVAIPATLIVLLIPLRNLSIVLGTIIGGSFFKEKNILYKSALCLSMLVGVYFIVA</sequence>
<evidence type="ECO:0000313" key="2">
    <source>
        <dbReference type="EMBL" id="PJE75722.1"/>
    </source>
</evidence>
<feature type="transmembrane region" description="Helical" evidence="1">
    <location>
        <begin position="6"/>
        <end position="25"/>
    </location>
</feature>
<dbReference type="AlphaFoldDB" id="A0A2M8LE44"/>
<dbReference type="Proteomes" id="UP000231152">
    <property type="component" value="Unassembled WGS sequence"/>
</dbReference>
<feature type="transmembrane region" description="Helical" evidence="1">
    <location>
        <begin position="95"/>
        <end position="113"/>
    </location>
</feature>
<proteinExistence type="predicted"/>
<comment type="caution">
    <text evidence="2">The sequence shown here is derived from an EMBL/GenBank/DDBJ whole genome shotgun (WGS) entry which is preliminary data.</text>
</comment>
<protein>
    <recommendedName>
        <fullName evidence="4">EamA domain-containing protein</fullName>
    </recommendedName>
</protein>
<evidence type="ECO:0008006" key="4">
    <source>
        <dbReference type="Google" id="ProtNLM"/>
    </source>
</evidence>
<evidence type="ECO:0000313" key="3">
    <source>
        <dbReference type="Proteomes" id="UP000231152"/>
    </source>
</evidence>
<name>A0A2M8LE44_9BACT</name>
<gene>
    <name evidence="2" type="ORF">COV04_03375</name>
</gene>
<accession>A0A2M8LE44</accession>
<organism evidence="2 3">
    <name type="scientific">Candidatus Uhrbacteria bacterium CG10_big_fil_rev_8_21_14_0_10_48_11</name>
    <dbReference type="NCBI Taxonomy" id="1975037"/>
    <lineage>
        <taxon>Bacteria</taxon>
        <taxon>Candidatus Uhriibacteriota</taxon>
    </lineage>
</organism>
<keyword evidence="1" id="KW-1133">Transmembrane helix</keyword>
<evidence type="ECO:0000256" key="1">
    <source>
        <dbReference type="SAM" id="Phobius"/>
    </source>
</evidence>
<reference evidence="2 3" key="1">
    <citation type="submission" date="2017-09" db="EMBL/GenBank/DDBJ databases">
        <title>Depth-based differentiation of microbial function through sediment-hosted aquifers and enrichment of novel symbionts in the deep terrestrial subsurface.</title>
        <authorList>
            <person name="Probst A.J."/>
            <person name="Ladd B."/>
            <person name="Jarett J.K."/>
            <person name="Geller-Mcgrath D.E."/>
            <person name="Sieber C.M."/>
            <person name="Emerson J.B."/>
            <person name="Anantharaman K."/>
            <person name="Thomas B.C."/>
            <person name="Malmstrom R."/>
            <person name="Stieglmeier M."/>
            <person name="Klingl A."/>
            <person name="Woyke T."/>
            <person name="Ryan C.M."/>
            <person name="Banfield J.F."/>
        </authorList>
    </citation>
    <scope>NUCLEOTIDE SEQUENCE [LARGE SCALE GENOMIC DNA]</scope>
    <source>
        <strain evidence="2">CG10_big_fil_rev_8_21_14_0_10_48_11</strain>
    </source>
</reference>
<dbReference type="EMBL" id="PFET01000011">
    <property type="protein sequence ID" value="PJE75722.1"/>
    <property type="molecule type" value="Genomic_DNA"/>
</dbReference>